<dbReference type="InterPro" id="IPR006150">
    <property type="entry name" value="Cys_repeat_1"/>
</dbReference>
<dbReference type="AlphaFoldDB" id="A0A914D586"/>
<keyword evidence="2" id="KW-1185">Reference proteome</keyword>
<name>A0A914D586_9BILA</name>
<dbReference type="Proteomes" id="UP000887540">
    <property type="component" value="Unplaced"/>
</dbReference>
<dbReference type="SMART" id="SM00289">
    <property type="entry name" value="WR1"/>
    <property type="match status" value="2"/>
</dbReference>
<feature type="region of interest" description="Disordered" evidence="1">
    <location>
        <begin position="139"/>
        <end position="164"/>
    </location>
</feature>
<evidence type="ECO:0000256" key="1">
    <source>
        <dbReference type="SAM" id="MobiDB-lite"/>
    </source>
</evidence>
<evidence type="ECO:0000313" key="2">
    <source>
        <dbReference type="Proteomes" id="UP000887540"/>
    </source>
</evidence>
<reference evidence="3" key="1">
    <citation type="submission" date="2022-11" db="UniProtKB">
        <authorList>
            <consortium name="WormBaseParasite"/>
        </authorList>
    </citation>
    <scope>IDENTIFICATION</scope>
</reference>
<sequence length="164" mass="17288">MHRLLLILLIPKNSRNPIPYIQCPKYNEKLCPNRMQPVGACVSDQCGTGFTCIDGLCCNSQYLSILPRCSDGSNAVSLCLSGRCGQGYICSIGNLCCRNGNGINYGNYGPDGLPTTIATTTIRSTTSLTTTISTPSMTISTTSMTTSTTSTTTTTTSTTGPTTS</sequence>
<organism evidence="2 3">
    <name type="scientific">Acrobeloides nanus</name>
    <dbReference type="NCBI Taxonomy" id="290746"/>
    <lineage>
        <taxon>Eukaryota</taxon>
        <taxon>Metazoa</taxon>
        <taxon>Ecdysozoa</taxon>
        <taxon>Nematoda</taxon>
        <taxon>Chromadorea</taxon>
        <taxon>Rhabditida</taxon>
        <taxon>Tylenchina</taxon>
        <taxon>Cephalobomorpha</taxon>
        <taxon>Cephaloboidea</taxon>
        <taxon>Cephalobidae</taxon>
        <taxon>Acrobeloides</taxon>
    </lineage>
</organism>
<protein>
    <submittedName>
        <fullName evidence="3">CC domain-containing protein</fullName>
    </submittedName>
</protein>
<accession>A0A914D586</accession>
<proteinExistence type="predicted"/>
<evidence type="ECO:0000313" key="3">
    <source>
        <dbReference type="WBParaSite" id="ACRNAN_scaffold1932.g19918.t1"/>
    </source>
</evidence>
<dbReference type="WBParaSite" id="ACRNAN_scaffold1932.g19918.t1">
    <property type="protein sequence ID" value="ACRNAN_scaffold1932.g19918.t1"/>
    <property type="gene ID" value="ACRNAN_scaffold1932.g19918"/>
</dbReference>